<feature type="transmembrane region" description="Helical" evidence="1">
    <location>
        <begin position="97"/>
        <end position="117"/>
    </location>
</feature>
<dbReference type="Pfam" id="PF20337">
    <property type="entry name" value="DUF6632"/>
    <property type="match status" value="1"/>
</dbReference>
<keyword evidence="1" id="KW-0812">Transmembrane</keyword>
<evidence type="ECO:0000313" key="3">
    <source>
        <dbReference type="Proteomes" id="UP001328733"/>
    </source>
</evidence>
<accession>A0AAW9QS20</accession>
<gene>
    <name evidence="2" type="ORF">V0288_03145</name>
</gene>
<dbReference type="AlphaFoldDB" id="A0AAW9QS20"/>
<feature type="transmembrane region" description="Helical" evidence="1">
    <location>
        <begin position="42"/>
        <end position="59"/>
    </location>
</feature>
<feature type="transmembrane region" description="Helical" evidence="1">
    <location>
        <begin position="7"/>
        <end position="26"/>
    </location>
</feature>
<reference evidence="2 3" key="1">
    <citation type="submission" date="2024-01" db="EMBL/GenBank/DDBJ databases">
        <title>Genomic insights into the taxonomy and metabolism of the cyanobacterium Pannus brasiliensis CCIBt3594.</title>
        <authorList>
            <person name="Machado M."/>
            <person name="Botero N.B."/>
            <person name="Andreote A.P.D."/>
            <person name="Feitosa A.M.T."/>
            <person name="Popin R."/>
            <person name="Sivonen K."/>
            <person name="Fiore M.F."/>
        </authorList>
    </citation>
    <scope>NUCLEOTIDE SEQUENCE [LARGE SCALE GENOMIC DNA]</scope>
    <source>
        <strain evidence="2 3">CCIBt3594</strain>
    </source>
</reference>
<keyword evidence="1" id="KW-1133">Transmembrane helix</keyword>
<comment type="caution">
    <text evidence="2">The sequence shown here is derived from an EMBL/GenBank/DDBJ whole genome shotgun (WGS) entry which is preliminary data.</text>
</comment>
<dbReference type="Proteomes" id="UP001328733">
    <property type="component" value="Unassembled WGS sequence"/>
</dbReference>
<feature type="transmembrane region" description="Helical" evidence="1">
    <location>
        <begin position="71"/>
        <end position="91"/>
    </location>
</feature>
<name>A0AAW9QS20_9CHRO</name>
<dbReference type="InterPro" id="IPR046572">
    <property type="entry name" value="DUF6632"/>
</dbReference>
<evidence type="ECO:0000256" key="1">
    <source>
        <dbReference type="SAM" id="Phobius"/>
    </source>
</evidence>
<keyword evidence="3" id="KW-1185">Reference proteome</keyword>
<dbReference type="EMBL" id="JBAFSM010000004">
    <property type="protein sequence ID" value="MEG3436103.1"/>
    <property type="molecule type" value="Genomic_DNA"/>
</dbReference>
<protein>
    <submittedName>
        <fullName evidence="2">DUF6632 domain-containing protein</fullName>
    </submittedName>
</protein>
<organism evidence="2 3">
    <name type="scientific">Pannus brasiliensis CCIBt3594</name>
    <dbReference type="NCBI Taxonomy" id="1427578"/>
    <lineage>
        <taxon>Bacteria</taxon>
        <taxon>Bacillati</taxon>
        <taxon>Cyanobacteriota</taxon>
        <taxon>Cyanophyceae</taxon>
        <taxon>Oscillatoriophycideae</taxon>
        <taxon>Chroococcales</taxon>
        <taxon>Microcystaceae</taxon>
        <taxon>Pannus</taxon>
    </lineage>
</organism>
<dbReference type="RefSeq" id="WP_332863555.1">
    <property type="nucleotide sequence ID" value="NZ_JBAFSM010000004.1"/>
</dbReference>
<sequence>MEARERYLRIALIVVGIAFLLIYPLMKIWPSGWVWLPRQPEYELMIVGVYATLGIFLLLASRNPSAHTSLIGFTVWSSVVHGLIMAVQALLDPTESGHFLGDIPALLLAAIALGVLAPRETVPDAGTSAVETPAISSR</sequence>
<keyword evidence="1" id="KW-0472">Membrane</keyword>
<proteinExistence type="predicted"/>
<evidence type="ECO:0000313" key="2">
    <source>
        <dbReference type="EMBL" id="MEG3436103.1"/>
    </source>
</evidence>